<dbReference type="AlphaFoldDB" id="A0AAV8EMH5"/>
<comment type="caution">
    <text evidence="2">The sequence shown here is derived from an EMBL/GenBank/DDBJ whole genome shotgun (WGS) entry which is preliminary data.</text>
</comment>
<dbReference type="InterPro" id="IPR032739">
    <property type="entry name" value="MRNIP"/>
</dbReference>
<protein>
    <recommendedName>
        <fullName evidence="1">MRN complex-interacting protein N-terminal domain-containing protein</fullName>
    </recommendedName>
</protein>
<dbReference type="Proteomes" id="UP001140206">
    <property type="component" value="Chromosome 3"/>
</dbReference>
<name>A0AAV8EMH5_9POAL</name>
<reference evidence="2" key="1">
    <citation type="submission" date="2022-08" db="EMBL/GenBank/DDBJ databases">
        <authorList>
            <person name="Marques A."/>
        </authorList>
    </citation>
    <scope>NUCLEOTIDE SEQUENCE</scope>
    <source>
        <strain evidence="2">RhyPub2mFocal</strain>
        <tissue evidence="2">Leaves</tissue>
    </source>
</reference>
<accession>A0AAV8EMH5</accession>
<dbReference type="InterPro" id="IPR049472">
    <property type="entry name" value="MRNIP_N"/>
</dbReference>
<dbReference type="Pfam" id="PF15749">
    <property type="entry name" value="MRNIP"/>
    <property type="match status" value="1"/>
</dbReference>
<sequence>MPTVFVALQCAQCSTMQVHYHLFPCVCLFACDPGGFAVGLVRGNFIYTSNYLAFLVKQQKKSSNKWVCVVCNLRQSVCRVYARGPMARDLRKFVQEFNMSRMEIGQSDSTDLSLSPSELPVEACQSKKRMDWSEYLDSVEETEAGENEESELDVKIVTEMPQQKPKVTASRYQQKNYENKLFHKNAPKRKRDQEGYNSQCISCSNGGKEVNTCKLSNKQSRWSDYLDDANEEEETGDETVRGGSYSFMPSNAMQKLRTEHIVEDEVHPDFI</sequence>
<dbReference type="PANTHER" id="PTHR15863:SF2">
    <property type="entry name" value="MRN COMPLEX-INTERACTING PROTEIN"/>
    <property type="match status" value="1"/>
</dbReference>
<keyword evidence="3" id="KW-1185">Reference proteome</keyword>
<feature type="domain" description="MRN complex-interacting protein N-terminal" evidence="1">
    <location>
        <begin position="54"/>
        <end position="119"/>
    </location>
</feature>
<dbReference type="GO" id="GO:0007095">
    <property type="term" value="P:mitotic G2 DNA damage checkpoint signaling"/>
    <property type="evidence" value="ECO:0007669"/>
    <property type="project" value="TreeGrafter"/>
</dbReference>
<dbReference type="GO" id="GO:0005634">
    <property type="term" value="C:nucleus"/>
    <property type="evidence" value="ECO:0007669"/>
    <property type="project" value="TreeGrafter"/>
</dbReference>
<dbReference type="GO" id="GO:0003682">
    <property type="term" value="F:chromatin binding"/>
    <property type="evidence" value="ECO:0007669"/>
    <property type="project" value="TreeGrafter"/>
</dbReference>
<proteinExistence type="predicted"/>
<gene>
    <name evidence="2" type="ORF">LUZ62_064776</name>
</gene>
<dbReference type="EMBL" id="JAMFTS010000003">
    <property type="protein sequence ID" value="KAJ4780519.1"/>
    <property type="molecule type" value="Genomic_DNA"/>
</dbReference>
<organism evidence="2 3">
    <name type="scientific">Rhynchospora pubera</name>
    <dbReference type="NCBI Taxonomy" id="906938"/>
    <lineage>
        <taxon>Eukaryota</taxon>
        <taxon>Viridiplantae</taxon>
        <taxon>Streptophyta</taxon>
        <taxon>Embryophyta</taxon>
        <taxon>Tracheophyta</taxon>
        <taxon>Spermatophyta</taxon>
        <taxon>Magnoliopsida</taxon>
        <taxon>Liliopsida</taxon>
        <taxon>Poales</taxon>
        <taxon>Cyperaceae</taxon>
        <taxon>Cyperoideae</taxon>
        <taxon>Rhynchosporeae</taxon>
        <taxon>Rhynchospora</taxon>
    </lineage>
</organism>
<evidence type="ECO:0000259" key="1">
    <source>
        <dbReference type="Pfam" id="PF15749"/>
    </source>
</evidence>
<dbReference type="PANTHER" id="PTHR15863">
    <property type="entry name" value="MRN COMPLEX-INTERACTING PROTEIN"/>
    <property type="match status" value="1"/>
</dbReference>
<evidence type="ECO:0000313" key="2">
    <source>
        <dbReference type="EMBL" id="KAJ4780519.1"/>
    </source>
</evidence>
<evidence type="ECO:0000313" key="3">
    <source>
        <dbReference type="Proteomes" id="UP001140206"/>
    </source>
</evidence>